<dbReference type="Proteomes" id="UP000541810">
    <property type="component" value="Unassembled WGS sequence"/>
</dbReference>
<reference evidence="2 3" key="1">
    <citation type="submission" date="2020-08" db="EMBL/GenBank/DDBJ databases">
        <title>Genomic Encyclopedia of Type Strains, Phase IV (KMG-IV): sequencing the most valuable type-strain genomes for metagenomic binning, comparative biology and taxonomic classification.</title>
        <authorList>
            <person name="Goeker M."/>
        </authorList>
    </citation>
    <scope>NUCLEOTIDE SEQUENCE [LARGE SCALE GENOMIC DNA]</scope>
    <source>
        <strain evidence="2 3">DSM 103725</strain>
    </source>
</reference>
<name>A0A7X0H790_9BACT</name>
<keyword evidence="3" id="KW-1185">Reference proteome</keyword>
<dbReference type="InterPro" id="IPR023210">
    <property type="entry name" value="NADP_OxRdtase_dom"/>
</dbReference>
<dbReference type="EMBL" id="JACHGY010000001">
    <property type="protein sequence ID" value="MBB6430571.1"/>
    <property type="molecule type" value="Genomic_DNA"/>
</dbReference>
<dbReference type="AlphaFoldDB" id="A0A7X0H790"/>
<dbReference type="RefSeq" id="WP_184678078.1">
    <property type="nucleotide sequence ID" value="NZ_JACHGY010000001.1"/>
</dbReference>
<dbReference type="InterPro" id="IPR053135">
    <property type="entry name" value="AKR2_Oxidoreductase"/>
</dbReference>
<evidence type="ECO:0000259" key="1">
    <source>
        <dbReference type="Pfam" id="PF00248"/>
    </source>
</evidence>
<dbReference type="CDD" id="cd19086">
    <property type="entry name" value="AKR_AKR11C1"/>
    <property type="match status" value="1"/>
</dbReference>
<dbReference type="PANTHER" id="PTHR43312">
    <property type="entry name" value="D-THREO-ALDOSE 1-DEHYDROGENASE"/>
    <property type="match status" value="1"/>
</dbReference>
<comment type="caution">
    <text evidence="2">The sequence shown here is derived from an EMBL/GenBank/DDBJ whole genome shotgun (WGS) entry which is preliminary data.</text>
</comment>
<accession>A0A7X0H790</accession>
<dbReference type="Gene3D" id="3.20.20.100">
    <property type="entry name" value="NADP-dependent oxidoreductase domain"/>
    <property type="match status" value="1"/>
</dbReference>
<dbReference type="Pfam" id="PF00248">
    <property type="entry name" value="Aldo_ket_red"/>
    <property type="match status" value="1"/>
</dbReference>
<evidence type="ECO:0000313" key="2">
    <source>
        <dbReference type="EMBL" id="MBB6430571.1"/>
    </source>
</evidence>
<organism evidence="2 3">
    <name type="scientific">Algisphaera agarilytica</name>
    <dbReference type="NCBI Taxonomy" id="1385975"/>
    <lineage>
        <taxon>Bacteria</taxon>
        <taxon>Pseudomonadati</taxon>
        <taxon>Planctomycetota</taxon>
        <taxon>Phycisphaerae</taxon>
        <taxon>Phycisphaerales</taxon>
        <taxon>Phycisphaeraceae</taxon>
        <taxon>Algisphaera</taxon>
    </lineage>
</organism>
<dbReference type="SUPFAM" id="SSF51430">
    <property type="entry name" value="NAD(P)-linked oxidoreductase"/>
    <property type="match status" value="1"/>
</dbReference>
<proteinExistence type="predicted"/>
<evidence type="ECO:0000313" key="3">
    <source>
        <dbReference type="Proteomes" id="UP000541810"/>
    </source>
</evidence>
<dbReference type="PANTHER" id="PTHR43312:SF1">
    <property type="entry name" value="NADP-DEPENDENT OXIDOREDUCTASE DOMAIN-CONTAINING PROTEIN"/>
    <property type="match status" value="1"/>
</dbReference>
<dbReference type="InterPro" id="IPR036812">
    <property type="entry name" value="NAD(P)_OxRdtase_dom_sf"/>
</dbReference>
<protein>
    <submittedName>
        <fullName evidence="2">Aryl-alcohol dehydrogenase-like predicted oxidoreductase</fullName>
    </submittedName>
</protein>
<feature type="domain" description="NADP-dependent oxidoreductase" evidence="1">
    <location>
        <begin position="16"/>
        <end position="320"/>
    </location>
</feature>
<gene>
    <name evidence="2" type="ORF">HNQ40_002377</name>
</gene>
<sequence>MHTRNIPGTDLNVSLLGFGNFTFGVNWWGDFTDDEAVAIQNHAFDQGVTFYDTAPAYGNWRAESLMKPTLEYAGRDNIVLSTKFGYDLVTDPGEEGSHRERKQNFTPDNLRRELENSLKIMGVDCIDLYQAHNIKLEHYKPELFEELKKFKAEGKIKEWGIALGPAIGWREEGHLAFLEHNAAVVQTVANLYEQDLGREFGEIAAAKGRGGVIARVPTNSGMLDEEFKDEHHKFPDRDHRKFRDRAWMVYGLKKNAIIREIAGDLGMTVTQFALRWLAQQPAMVSIEPNILSTDDVDKYAVCCDGTELPEDVLAKVAELYADDFGLGEEAHPCDHKSSTAEGGAVRSQYVAPALA</sequence>